<evidence type="ECO:0000313" key="1">
    <source>
        <dbReference type="EMBL" id="KKL86251.1"/>
    </source>
</evidence>
<dbReference type="AlphaFoldDB" id="A0A0F9G751"/>
<organism evidence="1">
    <name type="scientific">marine sediment metagenome</name>
    <dbReference type="NCBI Taxonomy" id="412755"/>
    <lineage>
        <taxon>unclassified sequences</taxon>
        <taxon>metagenomes</taxon>
        <taxon>ecological metagenomes</taxon>
    </lineage>
</organism>
<reference evidence="1" key="1">
    <citation type="journal article" date="2015" name="Nature">
        <title>Complex archaea that bridge the gap between prokaryotes and eukaryotes.</title>
        <authorList>
            <person name="Spang A."/>
            <person name="Saw J.H."/>
            <person name="Jorgensen S.L."/>
            <person name="Zaremba-Niedzwiedzka K."/>
            <person name="Martijn J."/>
            <person name="Lind A.E."/>
            <person name="van Eijk R."/>
            <person name="Schleper C."/>
            <person name="Guy L."/>
            <person name="Ettema T.J."/>
        </authorList>
    </citation>
    <scope>NUCLEOTIDE SEQUENCE</scope>
</reference>
<comment type="caution">
    <text evidence="1">The sequence shown here is derived from an EMBL/GenBank/DDBJ whole genome shotgun (WGS) entry which is preliminary data.</text>
</comment>
<proteinExistence type="predicted"/>
<name>A0A0F9G751_9ZZZZ</name>
<protein>
    <submittedName>
        <fullName evidence="1">Uncharacterized protein</fullName>
    </submittedName>
</protein>
<dbReference type="EMBL" id="LAZR01021168">
    <property type="protein sequence ID" value="KKL86251.1"/>
    <property type="molecule type" value="Genomic_DNA"/>
</dbReference>
<gene>
    <name evidence="1" type="ORF">LCGC14_1946630</name>
</gene>
<sequence length="93" mass="10152">MLTQQEIKQVQARVTLDEMLNGLSNVRLGALLYQARPDLGDLLLDLTSPHAPDDADAELFDSAASLSAITDQLLQAVIGGMESIQRWLEEDTS</sequence>
<accession>A0A0F9G751</accession>